<comment type="cofactor">
    <cofactor evidence="6 7">
        <name>Mg(2+)</name>
        <dbReference type="ChEBI" id="CHEBI:18420"/>
    </cofactor>
    <text evidence="6 7">Binds 1 Mg(2+) ion per subunit.</text>
</comment>
<dbReference type="AlphaFoldDB" id="A0A1Q5PDS3"/>
<dbReference type="InterPro" id="IPR029017">
    <property type="entry name" value="Enolase-like_N"/>
</dbReference>
<dbReference type="OrthoDB" id="9775391at2"/>
<evidence type="ECO:0000256" key="5">
    <source>
        <dbReference type="PIRSR" id="PIRSR634603-1"/>
    </source>
</evidence>
<dbReference type="Pfam" id="PF13378">
    <property type="entry name" value="MR_MLE_C"/>
    <property type="match status" value="1"/>
</dbReference>
<keyword evidence="4 7" id="KW-0413">Isomerase</keyword>
<feature type="active site" description="Proton acceptor; specific for (R)-substrate epimerization" evidence="5">
    <location>
        <position position="154"/>
    </location>
</feature>
<evidence type="ECO:0000313" key="10">
    <source>
        <dbReference type="Proteomes" id="UP000186551"/>
    </source>
</evidence>
<evidence type="ECO:0000259" key="8">
    <source>
        <dbReference type="SMART" id="SM00922"/>
    </source>
</evidence>
<dbReference type="InterPro" id="IPR029065">
    <property type="entry name" value="Enolase_C-like"/>
</dbReference>
<dbReference type="InterPro" id="IPR034603">
    <property type="entry name" value="Dipeptide_epimerase"/>
</dbReference>
<dbReference type="RefSeq" id="WP_073852501.1">
    <property type="nucleotide sequence ID" value="NZ_LVWA01000005.1"/>
</dbReference>
<evidence type="ECO:0000256" key="2">
    <source>
        <dbReference type="ARBA" id="ARBA00022723"/>
    </source>
</evidence>
<comment type="similarity">
    <text evidence="1 7">Belongs to the mandelate racemase/muconate lactonizing enzyme family.</text>
</comment>
<feature type="binding site" evidence="6">
    <location>
        <position position="178"/>
    </location>
    <ligand>
        <name>Mg(2+)</name>
        <dbReference type="ChEBI" id="CHEBI:18420"/>
    </ligand>
</feature>
<dbReference type="SUPFAM" id="SSF54826">
    <property type="entry name" value="Enolase N-terminal domain-like"/>
    <property type="match status" value="1"/>
</dbReference>
<dbReference type="Gene3D" id="3.30.390.10">
    <property type="entry name" value="Enolase-like, N-terminal domain"/>
    <property type="match status" value="1"/>
</dbReference>
<dbReference type="Gene3D" id="3.20.20.120">
    <property type="entry name" value="Enolase-like C-terminal domain"/>
    <property type="match status" value="1"/>
</dbReference>
<keyword evidence="2 6" id="KW-0479">Metal-binding</keyword>
<dbReference type="InterPro" id="IPR034593">
    <property type="entry name" value="DgoD-like"/>
</dbReference>
<feature type="binding site" evidence="6">
    <location>
        <position position="229"/>
    </location>
    <ligand>
        <name>Mg(2+)</name>
        <dbReference type="ChEBI" id="CHEBI:18420"/>
    </ligand>
</feature>
<dbReference type="PANTHER" id="PTHR48080:SF3">
    <property type="entry name" value="ENOLASE SUPERFAMILY MEMBER DDB_G0284701"/>
    <property type="match status" value="1"/>
</dbReference>
<keyword evidence="10" id="KW-1185">Reference proteome</keyword>
<accession>A0A1Q5PDS3</accession>
<gene>
    <name evidence="9" type="ORF">A3841_18995</name>
</gene>
<organism evidence="9 10">
    <name type="scientific">Pontibacter flavimaris</name>
    <dbReference type="NCBI Taxonomy" id="1797110"/>
    <lineage>
        <taxon>Bacteria</taxon>
        <taxon>Pseudomonadati</taxon>
        <taxon>Bacteroidota</taxon>
        <taxon>Cytophagia</taxon>
        <taxon>Cytophagales</taxon>
        <taxon>Hymenobacteraceae</taxon>
        <taxon>Pontibacter</taxon>
    </lineage>
</organism>
<keyword evidence="3 6" id="KW-0460">Magnesium</keyword>
<dbReference type="EMBL" id="LVWA01000005">
    <property type="protein sequence ID" value="OKL40398.1"/>
    <property type="molecule type" value="Genomic_DNA"/>
</dbReference>
<dbReference type="Proteomes" id="UP000186551">
    <property type="component" value="Unassembled WGS sequence"/>
</dbReference>
<feature type="binding site" evidence="6">
    <location>
        <position position="204"/>
    </location>
    <ligand>
        <name>Mg(2+)</name>
        <dbReference type="ChEBI" id="CHEBI:18420"/>
    </ligand>
</feature>
<dbReference type="InterPro" id="IPR036849">
    <property type="entry name" value="Enolase-like_C_sf"/>
</dbReference>
<evidence type="ECO:0000256" key="4">
    <source>
        <dbReference type="ARBA" id="ARBA00023235"/>
    </source>
</evidence>
<comment type="caution">
    <text evidence="9">The sequence shown here is derived from an EMBL/GenBank/DDBJ whole genome shotgun (WGS) entry which is preliminary data.</text>
</comment>
<dbReference type="STRING" id="1797110.A3841_18995"/>
<dbReference type="CDD" id="cd03319">
    <property type="entry name" value="L-Ala-DL-Glu_epimerase"/>
    <property type="match status" value="1"/>
</dbReference>
<feature type="active site" description="Proton acceptor; specific for (S)-substrate epimerization" evidence="5">
    <location>
        <position position="251"/>
    </location>
</feature>
<dbReference type="GO" id="GO:0000287">
    <property type="term" value="F:magnesium ion binding"/>
    <property type="evidence" value="ECO:0007669"/>
    <property type="project" value="UniProtKB-ARBA"/>
</dbReference>
<protein>
    <recommendedName>
        <fullName evidence="7">Dipeptide epimerase</fullName>
        <ecNumber evidence="7">5.1.1.-</ecNumber>
    </recommendedName>
</protein>
<dbReference type="SUPFAM" id="SSF51604">
    <property type="entry name" value="Enolase C-terminal domain-like"/>
    <property type="match status" value="1"/>
</dbReference>
<feature type="domain" description="Mandelate racemase/muconate lactonizing enzyme C-terminal" evidence="8">
    <location>
        <begin position="136"/>
        <end position="225"/>
    </location>
</feature>
<evidence type="ECO:0000256" key="3">
    <source>
        <dbReference type="ARBA" id="ARBA00022842"/>
    </source>
</evidence>
<sequence>MKLTIRSFDLPLRYTFTISYDSRDVQPTMIVELEQNGHKGYGEATSNPYYGFTIESMTAALEGIRTQIEATELEKPEDFWAQMQPHLSNNPFALCALDLAANDLYGKMQGQPLYKLWGLSTDHNPLTNYTIGIDTIENMVKKLKEMPWPLYKIKLGTKEDVAIIKELRRHTDAVFRVDANCAWGVEETIENAKQLKPLGVEFIEQPMRADDMDGMKKVYQQSVLPLIADESCITESDVAKCVGHFHGVNVKLVKCGGLTPARRMLKEARELGLKTMVGCMTESTVGISAIAQLLPMLDYVDMDGPLLISKDIARGITIDNGKVYYSSVNGTGAELIA</sequence>
<reference evidence="9 10" key="1">
    <citation type="submission" date="2016-03" db="EMBL/GenBank/DDBJ databases">
        <title>Genome sequence of Pontibacter sp. nov., of the family cytophagaceae, isolated from marine sediment of the Yellow Sea, China.</title>
        <authorList>
            <person name="Zhang G."/>
            <person name="Zhang R."/>
        </authorList>
    </citation>
    <scope>NUCLEOTIDE SEQUENCE [LARGE SCALE GENOMIC DNA]</scope>
    <source>
        <strain evidence="9 10">S10-8</strain>
    </source>
</reference>
<evidence type="ECO:0000256" key="7">
    <source>
        <dbReference type="RuleBase" id="RU366006"/>
    </source>
</evidence>
<dbReference type="Pfam" id="PF02746">
    <property type="entry name" value="MR_MLE_N"/>
    <property type="match status" value="1"/>
</dbReference>
<dbReference type="GO" id="GO:0016855">
    <property type="term" value="F:racemase and epimerase activity, acting on amino acids and derivatives"/>
    <property type="evidence" value="ECO:0007669"/>
    <property type="project" value="UniProtKB-UniRule"/>
</dbReference>
<dbReference type="SFLD" id="SFLDS00001">
    <property type="entry name" value="Enolase"/>
    <property type="match status" value="1"/>
</dbReference>
<dbReference type="PANTHER" id="PTHR48080">
    <property type="entry name" value="D-GALACTONATE DEHYDRATASE-RELATED"/>
    <property type="match status" value="1"/>
</dbReference>
<dbReference type="SFLD" id="SFLDG00180">
    <property type="entry name" value="muconate_cycloisomerase"/>
    <property type="match status" value="1"/>
</dbReference>
<dbReference type="EC" id="5.1.1.-" evidence="7"/>
<evidence type="ECO:0000256" key="1">
    <source>
        <dbReference type="ARBA" id="ARBA00008031"/>
    </source>
</evidence>
<dbReference type="InterPro" id="IPR013342">
    <property type="entry name" value="Mandelate_racemase_C"/>
</dbReference>
<evidence type="ECO:0000256" key="6">
    <source>
        <dbReference type="PIRSR" id="PIRSR634603-3"/>
    </source>
</evidence>
<evidence type="ECO:0000313" key="9">
    <source>
        <dbReference type="EMBL" id="OKL40398.1"/>
    </source>
</evidence>
<name>A0A1Q5PDS3_9BACT</name>
<dbReference type="SMART" id="SM00922">
    <property type="entry name" value="MR_MLE"/>
    <property type="match status" value="1"/>
</dbReference>
<dbReference type="InterPro" id="IPR013341">
    <property type="entry name" value="Mandelate_racemase_N_dom"/>
</dbReference>
<proteinExistence type="inferred from homology"/>